<accession>T1HLX1</accession>
<dbReference type="SUPFAM" id="SSF55486">
    <property type="entry name" value="Metalloproteases ('zincins'), catalytic domain"/>
    <property type="match status" value="1"/>
</dbReference>
<evidence type="ECO:0000313" key="1">
    <source>
        <dbReference type="EnsemblMetazoa" id="RPRC005045-PA"/>
    </source>
</evidence>
<dbReference type="PROSITE" id="PS51885">
    <property type="entry name" value="NEPRILYSIN"/>
    <property type="match status" value="1"/>
</dbReference>
<dbReference type="Gene3D" id="3.40.390.10">
    <property type="entry name" value="Collagenase (Catalytic Domain)"/>
    <property type="match status" value="1"/>
</dbReference>
<sequence length="97" mass="11304">MSVQIGLKEEMKDPDVYNDYYDQLSSIKDAFFLNVLKSVSFQLEKRVERLSEHNEDDRWVDGISDGSLRVIYIPELNKVAIPMALLATPYFHPHYPL</sequence>
<evidence type="ECO:0000313" key="2">
    <source>
        <dbReference type="Proteomes" id="UP000015103"/>
    </source>
</evidence>
<proteinExistence type="predicted"/>
<organism evidence="1 2">
    <name type="scientific">Rhodnius prolixus</name>
    <name type="common">Triatomid bug</name>
    <dbReference type="NCBI Taxonomy" id="13249"/>
    <lineage>
        <taxon>Eukaryota</taxon>
        <taxon>Metazoa</taxon>
        <taxon>Ecdysozoa</taxon>
        <taxon>Arthropoda</taxon>
        <taxon>Hexapoda</taxon>
        <taxon>Insecta</taxon>
        <taxon>Pterygota</taxon>
        <taxon>Neoptera</taxon>
        <taxon>Paraneoptera</taxon>
        <taxon>Hemiptera</taxon>
        <taxon>Heteroptera</taxon>
        <taxon>Panheteroptera</taxon>
        <taxon>Cimicomorpha</taxon>
        <taxon>Reduviidae</taxon>
        <taxon>Triatominae</taxon>
        <taxon>Rhodnius</taxon>
    </lineage>
</organism>
<protein>
    <submittedName>
        <fullName evidence="1">Uncharacterized protein</fullName>
    </submittedName>
</protein>
<dbReference type="HOGENOM" id="CLU_2349291_0_0_1"/>
<dbReference type="GO" id="GO:0006508">
    <property type="term" value="P:proteolysis"/>
    <property type="evidence" value="ECO:0007669"/>
    <property type="project" value="InterPro"/>
</dbReference>
<dbReference type="Proteomes" id="UP000015103">
    <property type="component" value="Unassembled WGS sequence"/>
</dbReference>
<dbReference type="EMBL" id="ACPB03014355">
    <property type="status" value="NOT_ANNOTATED_CDS"/>
    <property type="molecule type" value="Genomic_DNA"/>
</dbReference>
<name>T1HLX1_RHOPR</name>
<dbReference type="InterPro" id="IPR042089">
    <property type="entry name" value="Peptidase_M13_dom_2"/>
</dbReference>
<dbReference type="AlphaFoldDB" id="T1HLX1"/>
<dbReference type="InterPro" id="IPR000718">
    <property type="entry name" value="Peptidase_M13"/>
</dbReference>
<dbReference type="GO" id="GO:0004222">
    <property type="term" value="F:metalloendopeptidase activity"/>
    <property type="evidence" value="ECO:0007669"/>
    <property type="project" value="InterPro"/>
</dbReference>
<dbReference type="InParanoid" id="T1HLX1"/>
<dbReference type="InterPro" id="IPR024079">
    <property type="entry name" value="MetalloPept_cat_dom_sf"/>
</dbReference>
<keyword evidence="2" id="KW-1185">Reference proteome</keyword>
<dbReference type="Gene3D" id="1.10.1380.10">
    <property type="entry name" value="Neutral endopeptidase , domain2"/>
    <property type="match status" value="1"/>
</dbReference>
<dbReference type="EnsemblMetazoa" id="RPRC005045-RA">
    <property type="protein sequence ID" value="RPRC005045-PA"/>
    <property type="gene ID" value="RPRC005045"/>
</dbReference>
<dbReference type="VEuPathDB" id="VectorBase:RPRC005045"/>
<reference evidence="1" key="1">
    <citation type="submission" date="2015-05" db="UniProtKB">
        <authorList>
            <consortium name="EnsemblMetazoa"/>
        </authorList>
    </citation>
    <scope>IDENTIFICATION</scope>
</reference>